<dbReference type="PANTHER" id="PTHR33964">
    <property type="entry name" value="RE45066P-RELATED"/>
    <property type="match status" value="1"/>
</dbReference>
<comment type="caution">
    <text evidence="3">The sequence shown here is derived from an EMBL/GenBank/DDBJ whole genome shotgun (WGS) entry which is preliminary data.</text>
</comment>
<organism evidence="3 4">
    <name type="scientific">Larinioides sclopetarius</name>
    <dbReference type="NCBI Taxonomy" id="280406"/>
    <lineage>
        <taxon>Eukaryota</taxon>
        <taxon>Metazoa</taxon>
        <taxon>Ecdysozoa</taxon>
        <taxon>Arthropoda</taxon>
        <taxon>Chelicerata</taxon>
        <taxon>Arachnida</taxon>
        <taxon>Araneae</taxon>
        <taxon>Araneomorphae</taxon>
        <taxon>Entelegynae</taxon>
        <taxon>Araneoidea</taxon>
        <taxon>Araneidae</taxon>
        <taxon>Larinioides</taxon>
    </lineage>
</organism>
<accession>A0AAV2A1G8</accession>
<evidence type="ECO:0000256" key="2">
    <source>
        <dbReference type="SAM" id="SignalP"/>
    </source>
</evidence>
<feature type="signal peptide" evidence="2">
    <location>
        <begin position="1"/>
        <end position="27"/>
    </location>
</feature>
<evidence type="ECO:0000313" key="3">
    <source>
        <dbReference type="EMBL" id="CAL1277858.1"/>
    </source>
</evidence>
<protein>
    <recommendedName>
        <fullName evidence="5">Secreted protein</fullName>
    </recommendedName>
</protein>
<gene>
    <name evidence="3" type="ORF">LARSCL_LOCUS9451</name>
</gene>
<reference evidence="3 4" key="1">
    <citation type="submission" date="2024-04" db="EMBL/GenBank/DDBJ databases">
        <authorList>
            <person name="Rising A."/>
            <person name="Reimegard J."/>
            <person name="Sonavane S."/>
            <person name="Akerstrom W."/>
            <person name="Nylinder S."/>
            <person name="Hedman E."/>
            <person name="Kallberg Y."/>
        </authorList>
    </citation>
    <scope>NUCLEOTIDE SEQUENCE [LARGE SCALE GENOMIC DNA]</scope>
</reference>
<name>A0AAV2A1G8_9ARAC</name>
<dbReference type="Proteomes" id="UP001497382">
    <property type="component" value="Unassembled WGS sequence"/>
</dbReference>
<evidence type="ECO:0008006" key="5">
    <source>
        <dbReference type="Google" id="ProtNLM"/>
    </source>
</evidence>
<feature type="transmembrane region" description="Helical" evidence="1">
    <location>
        <begin position="224"/>
        <end position="243"/>
    </location>
</feature>
<sequence length="247" mass="27930">MTLQNMCLQMNLGVLVLFTILACCVIAAPRCNDSDLRGCMEELKVLTNNQDLAFAQTERELSQTCGHLQDAMQCVNNFTSRCFDESQRELYRTLTSGAQQLLADLCTQGSGFRSKYLLHASCYRNLSSEYRKCADSYLTQQETAKKEEMPVKDKLRKSCCLFDGYKECTRVAVLHKCSPEAADLGEQIVTKAGGPLVQTHCANFKHNTPDCMFHISSAFLPMKFSYFSIIFLLFLHFLSMTFLPANR</sequence>
<evidence type="ECO:0000256" key="1">
    <source>
        <dbReference type="SAM" id="Phobius"/>
    </source>
</evidence>
<proteinExistence type="predicted"/>
<dbReference type="EMBL" id="CAXIEN010000106">
    <property type="protein sequence ID" value="CAL1277858.1"/>
    <property type="molecule type" value="Genomic_DNA"/>
</dbReference>
<keyword evidence="1" id="KW-0472">Membrane</keyword>
<dbReference type="AlphaFoldDB" id="A0AAV2A1G8"/>
<feature type="chain" id="PRO_5043875335" description="Secreted protein" evidence="2">
    <location>
        <begin position="28"/>
        <end position="247"/>
    </location>
</feature>
<keyword evidence="2" id="KW-0732">Signal</keyword>
<dbReference type="PANTHER" id="PTHR33964:SF1">
    <property type="entry name" value="RE45066P"/>
    <property type="match status" value="1"/>
</dbReference>
<keyword evidence="1" id="KW-1133">Transmembrane helix</keyword>
<keyword evidence="4" id="KW-1185">Reference proteome</keyword>
<keyword evidence="1" id="KW-0812">Transmembrane</keyword>
<evidence type="ECO:0000313" key="4">
    <source>
        <dbReference type="Proteomes" id="UP001497382"/>
    </source>
</evidence>